<keyword evidence="2" id="KW-1185">Reference proteome</keyword>
<dbReference type="EMBL" id="JAYMYQ010000002">
    <property type="protein sequence ID" value="KAK7350589.1"/>
    <property type="molecule type" value="Genomic_DNA"/>
</dbReference>
<sequence length="75" mass="8840">MCIRSFFHHSRCTLSDDNVDWLITNLCFRSEKHGNMFNQGSCLWLGVEQGRLSVAWKESDHCHFLKRTTLVDLMH</sequence>
<accession>A0AAN9MCZ6</accession>
<comment type="caution">
    <text evidence="1">The sequence shown here is derived from an EMBL/GenBank/DDBJ whole genome shotgun (WGS) entry which is preliminary data.</text>
</comment>
<dbReference type="AlphaFoldDB" id="A0AAN9MCZ6"/>
<name>A0AAN9MCZ6_CANGL</name>
<organism evidence="1 2">
    <name type="scientific">Canavalia gladiata</name>
    <name type="common">Sword bean</name>
    <name type="synonym">Dolichos gladiatus</name>
    <dbReference type="NCBI Taxonomy" id="3824"/>
    <lineage>
        <taxon>Eukaryota</taxon>
        <taxon>Viridiplantae</taxon>
        <taxon>Streptophyta</taxon>
        <taxon>Embryophyta</taxon>
        <taxon>Tracheophyta</taxon>
        <taxon>Spermatophyta</taxon>
        <taxon>Magnoliopsida</taxon>
        <taxon>eudicotyledons</taxon>
        <taxon>Gunneridae</taxon>
        <taxon>Pentapetalae</taxon>
        <taxon>rosids</taxon>
        <taxon>fabids</taxon>
        <taxon>Fabales</taxon>
        <taxon>Fabaceae</taxon>
        <taxon>Papilionoideae</taxon>
        <taxon>50 kb inversion clade</taxon>
        <taxon>NPAAA clade</taxon>
        <taxon>indigoferoid/millettioid clade</taxon>
        <taxon>Phaseoleae</taxon>
        <taxon>Canavalia</taxon>
    </lineage>
</organism>
<gene>
    <name evidence="1" type="ORF">VNO77_09384</name>
</gene>
<evidence type="ECO:0000313" key="1">
    <source>
        <dbReference type="EMBL" id="KAK7350589.1"/>
    </source>
</evidence>
<proteinExistence type="predicted"/>
<protein>
    <submittedName>
        <fullName evidence="1">Uncharacterized protein</fullName>
    </submittedName>
</protein>
<evidence type="ECO:0000313" key="2">
    <source>
        <dbReference type="Proteomes" id="UP001367508"/>
    </source>
</evidence>
<dbReference type="Proteomes" id="UP001367508">
    <property type="component" value="Unassembled WGS sequence"/>
</dbReference>
<reference evidence="1 2" key="1">
    <citation type="submission" date="2024-01" db="EMBL/GenBank/DDBJ databases">
        <title>The genomes of 5 underutilized Papilionoideae crops provide insights into root nodulation and disease resistanc.</title>
        <authorList>
            <person name="Jiang F."/>
        </authorList>
    </citation>
    <scope>NUCLEOTIDE SEQUENCE [LARGE SCALE GENOMIC DNA]</scope>
    <source>
        <strain evidence="1">LVBAO_FW01</strain>
        <tissue evidence="1">Leaves</tissue>
    </source>
</reference>